<evidence type="ECO:0000313" key="3">
    <source>
        <dbReference type="Proteomes" id="UP000009135"/>
    </source>
</evidence>
<dbReference type="STRING" id="1111676.MHC_00965"/>
<keyword evidence="1" id="KW-1133">Transmembrane helix</keyword>
<dbReference type="AlphaFoldDB" id="H6N5U9"/>
<dbReference type="EMBL" id="CP003199">
    <property type="protein sequence ID" value="AEW45059.2"/>
    <property type="molecule type" value="Genomic_DNA"/>
</dbReference>
<proteinExistence type="predicted"/>
<reference evidence="2 3" key="1">
    <citation type="journal article" date="2012" name="J. Bacteriol.">
        <title>Complete genome sequence of Mycoplasma haemocanis strain Illinois.</title>
        <authorList>
            <person name="do Nascimento N.C."/>
            <person name="Guimaraes A.M."/>
            <person name="Santos A.P."/>
            <person name="Sanmiguel P.J."/>
            <person name="Messick J.B."/>
        </authorList>
    </citation>
    <scope>NUCLEOTIDE SEQUENCE [LARGE SCALE GENOMIC DNA]</scope>
    <source>
        <strain evidence="2 3">Illinois</strain>
    </source>
</reference>
<sequence>MTISLKLSIFCVLIVFFISISFLITIDNYEINQLVNVDGKISQLSLSVNSFKKLKPRINSWFEYYKDGNKEWRRIIDIQFKRGGYLLLLSDEIGNKSISIISYFIGKVNLWERLLGVHKL</sequence>
<dbReference type="Proteomes" id="UP000009135">
    <property type="component" value="Chromosome"/>
</dbReference>
<keyword evidence="1" id="KW-0472">Membrane</keyword>
<gene>
    <name evidence="2" type="ordered locus">MHC_00965</name>
</gene>
<organism evidence="2 3">
    <name type="scientific">Mycoplasma haemocanis (strain Illinois)</name>
    <dbReference type="NCBI Taxonomy" id="1111676"/>
    <lineage>
        <taxon>Bacteria</taxon>
        <taxon>Bacillati</taxon>
        <taxon>Mycoplasmatota</taxon>
        <taxon>Mollicutes</taxon>
        <taxon>Mycoplasmataceae</taxon>
        <taxon>Mycoplasma</taxon>
    </lineage>
</organism>
<dbReference type="KEGG" id="mhe:MHC_00965"/>
<evidence type="ECO:0000256" key="1">
    <source>
        <dbReference type="SAM" id="Phobius"/>
    </source>
</evidence>
<dbReference type="OrthoDB" id="9861025at2"/>
<name>H6N5U9_MYCHN</name>
<accession>H6N5U9</accession>
<dbReference type="HOGENOM" id="CLU_2047094_0_0_14"/>
<protein>
    <submittedName>
        <fullName evidence="2">Uncharacterized protein</fullName>
    </submittedName>
</protein>
<evidence type="ECO:0000313" key="2">
    <source>
        <dbReference type="EMBL" id="AEW45059.2"/>
    </source>
</evidence>
<feature type="transmembrane region" description="Helical" evidence="1">
    <location>
        <begin position="7"/>
        <end position="26"/>
    </location>
</feature>
<keyword evidence="3" id="KW-1185">Reference proteome</keyword>
<keyword evidence="1" id="KW-0812">Transmembrane</keyword>